<proteinExistence type="predicted"/>
<dbReference type="InterPro" id="IPR009057">
    <property type="entry name" value="Homeodomain-like_sf"/>
</dbReference>
<keyword evidence="2" id="KW-0238">DNA-binding</keyword>
<evidence type="ECO:0000256" key="3">
    <source>
        <dbReference type="ARBA" id="ARBA00023163"/>
    </source>
</evidence>
<dbReference type="Proteomes" id="UP000306630">
    <property type="component" value="Unassembled WGS sequence"/>
</dbReference>
<dbReference type="AlphaFoldDB" id="A0A4S2G479"/>
<keyword evidence="1" id="KW-0805">Transcription regulation</keyword>
<evidence type="ECO:0000259" key="4">
    <source>
        <dbReference type="PROSITE" id="PS01124"/>
    </source>
</evidence>
<evidence type="ECO:0000313" key="6">
    <source>
        <dbReference type="Proteomes" id="UP000306630"/>
    </source>
</evidence>
<protein>
    <submittedName>
        <fullName evidence="5">AraC family transcriptional regulator</fullName>
    </submittedName>
</protein>
<organism evidence="5 6">
    <name type="scientific">Muribaculum intestinale</name>
    <dbReference type="NCBI Taxonomy" id="1796646"/>
    <lineage>
        <taxon>Bacteria</taxon>
        <taxon>Pseudomonadati</taxon>
        <taxon>Bacteroidota</taxon>
        <taxon>Bacteroidia</taxon>
        <taxon>Bacteroidales</taxon>
        <taxon>Muribaculaceae</taxon>
        <taxon>Muribaculum</taxon>
    </lineage>
</organism>
<evidence type="ECO:0000256" key="2">
    <source>
        <dbReference type="ARBA" id="ARBA00023125"/>
    </source>
</evidence>
<dbReference type="GO" id="GO:0043565">
    <property type="term" value="F:sequence-specific DNA binding"/>
    <property type="evidence" value="ECO:0007669"/>
    <property type="project" value="InterPro"/>
</dbReference>
<keyword evidence="3" id="KW-0804">Transcription</keyword>
<accession>A0A4S2G479</accession>
<dbReference type="Gene3D" id="1.10.10.60">
    <property type="entry name" value="Homeodomain-like"/>
    <property type="match status" value="1"/>
</dbReference>
<dbReference type="Pfam" id="PF20240">
    <property type="entry name" value="DUF6597"/>
    <property type="match status" value="1"/>
</dbReference>
<dbReference type="EMBL" id="SRYD01000002">
    <property type="protein sequence ID" value="TGY76578.1"/>
    <property type="molecule type" value="Genomic_DNA"/>
</dbReference>
<dbReference type="RefSeq" id="WP_123476810.1">
    <property type="nucleotide sequence ID" value="NZ_CAMZZM010000045.1"/>
</dbReference>
<sequence>MMKIYQPRKELRPYVRYYWVLESDEPFSVLTFPIGCPQIIFHKKTPLYIPEIDKNQSEFTISGQVNFPAHLQSDGSLDMIVVVFHPHTIGIFIDTPPSAFYNLEISGYDIEKRQLNEIAQKIFDSEDSNICIDTLERFLLAKIRPSININRIGESINSLLRHPSMPVNLLANAACLCKRQYERVFRDTIGMNPKEYARIVRFQKAMWLMQRGEKKFAAIAAECGYSDQSHLIRNFKELSGHTPELLLKQHIPYSDMFTHPV</sequence>
<feature type="domain" description="HTH araC/xylS-type" evidence="4">
    <location>
        <begin position="150"/>
        <end position="249"/>
    </location>
</feature>
<evidence type="ECO:0000313" key="5">
    <source>
        <dbReference type="EMBL" id="TGY76578.1"/>
    </source>
</evidence>
<dbReference type="InterPro" id="IPR018060">
    <property type="entry name" value="HTH_AraC"/>
</dbReference>
<dbReference type="GO" id="GO:0003700">
    <property type="term" value="F:DNA-binding transcription factor activity"/>
    <property type="evidence" value="ECO:0007669"/>
    <property type="project" value="InterPro"/>
</dbReference>
<dbReference type="SUPFAM" id="SSF46689">
    <property type="entry name" value="Homeodomain-like"/>
    <property type="match status" value="1"/>
</dbReference>
<dbReference type="PROSITE" id="PS01124">
    <property type="entry name" value="HTH_ARAC_FAMILY_2"/>
    <property type="match status" value="1"/>
</dbReference>
<comment type="caution">
    <text evidence="5">The sequence shown here is derived from an EMBL/GenBank/DDBJ whole genome shotgun (WGS) entry which is preliminary data.</text>
</comment>
<name>A0A4S2G479_9BACT</name>
<gene>
    <name evidence="5" type="ORF">E5333_00905</name>
</gene>
<dbReference type="Pfam" id="PF12833">
    <property type="entry name" value="HTH_18"/>
    <property type="match status" value="1"/>
</dbReference>
<dbReference type="PANTHER" id="PTHR46796">
    <property type="entry name" value="HTH-TYPE TRANSCRIPTIONAL ACTIVATOR RHAS-RELATED"/>
    <property type="match status" value="1"/>
</dbReference>
<evidence type="ECO:0000256" key="1">
    <source>
        <dbReference type="ARBA" id="ARBA00023015"/>
    </source>
</evidence>
<dbReference type="SMART" id="SM00342">
    <property type="entry name" value="HTH_ARAC"/>
    <property type="match status" value="1"/>
</dbReference>
<dbReference type="InterPro" id="IPR050204">
    <property type="entry name" value="AraC_XylS_family_regulators"/>
</dbReference>
<dbReference type="PANTHER" id="PTHR46796:SF13">
    <property type="entry name" value="HTH-TYPE TRANSCRIPTIONAL ACTIVATOR RHAS"/>
    <property type="match status" value="1"/>
</dbReference>
<reference evidence="5 6" key="1">
    <citation type="submission" date="2019-04" db="EMBL/GenBank/DDBJ databases">
        <title>Microbes associate with the intestines of laboratory mice.</title>
        <authorList>
            <person name="Navarre W."/>
            <person name="Wong E."/>
            <person name="Huang K."/>
            <person name="Tropini C."/>
            <person name="Ng K."/>
            <person name="Yu B."/>
        </authorList>
    </citation>
    <scope>NUCLEOTIDE SEQUENCE [LARGE SCALE GENOMIC DNA]</scope>
    <source>
        <strain evidence="5 6">NM06_A21</strain>
    </source>
</reference>
<dbReference type="InterPro" id="IPR046532">
    <property type="entry name" value="DUF6597"/>
</dbReference>